<dbReference type="InterPro" id="IPR004710">
    <property type="entry name" value="Bilac:Na_transpt"/>
</dbReference>
<feature type="transmembrane region" description="Helical" evidence="5">
    <location>
        <begin position="220"/>
        <end position="244"/>
    </location>
</feature>
<feature type="transmembrane region" description="Helical" evidence="5">
    <location>
        <begin position="153"/>
        <end position="177"/>
    </location>
</feature>
<evidence type="ECO:0000256" key="1">
    <source>
        <dbReference type="ARBA" id="ARBA00004141"/>
    </source>
</evidence>
<name>E7REH0_9BACL</name>
<comment type="caution">
    <text evidence="6">The sequence shown here is derived from an EMBL/GenBank/DDBJ whole genome shotgun (WGS) entry which is preliminary data.</text>
</comment>
<proteinExistence type="predicted"/>
<dbReference type="Pfam" id="PF01758">
    <property type="entry name" value="SBF"/>
    <property type="match status" value="1"/>
</dbReference>
<dbReference type="Gene3D" id="1.20.1530.20">
    <property type="match status" value="1"/>
</dbReference>
<feature type="transmembrane region" description="Helical" evidence="5">
    <location>
        <begin position="283"/>
        <end position="303"/>
    </location>
</feature>
<feature type="transmembrane region" description="Helical" evidence="5">
    <location>
        <begin position="12"/>
        <end position="29"/>
    </location>
</feature>
<evidence type="ECO:0000313" key="6">
    <source>
        <dbReference type="EMBL" id="EGA90551.1"/>
    </source>
</evidence>
<keyword evidence="3 5" id="KW-1133">Transmembrane helix</keyword>
<evidence type="ECO:0000313" key="7">
    <source>
        <dbReference type="Proteomes" id="UP000003052"/>
    </source>
</evidence>
<feature type="transmembrane region" description="Helical" evidence="5">
    <location>
        <begin position="95"/>
        <end position="117"/>
    </location>
</feature>
<evidence type="ECO:0000256" key="2">
    <source>
        <dbReference type="ARBA" id="ARBA00022692"/>
    </source>
</evidence>
<dbReference type="AlphaFoldDB" id="E7REH0"/>
<gene>
    <name evidence="6" type="ORF">GPDM_04299</name>
</gene>
<evidence type="ECO:0000256" key="5">
    <source>
        <dbReference type="SAM" id="Phobius"/>
    </source>
</evidence>
<evidence type="ECO:0000256" key="3">
    <source>
        <dbReference type="ARBA" id="ARBA00022989"/>
    </source>
</evidence>
<dbReference type="eggNOG" id="COG0385">
    <property type="taxonomic scope" value="Bacteria"/>
</dbReference>
<dbReference type="OrthoDB" id="2800416at2"/>
<organism evidence="6 7">
    <name type="scientific">Planococcus donghaensis MPA1U2</name>
    <dbReference type="NCBI Taxonomy" id="933115"/>
    <lineage>
        <taxon>Bacteria</taxon>
        <taxon>Bacillati</taxon>
        <taxon>Bacillota</taxon>
        <taxon>Bacilli</taxon>
        <taxon>Bacillales</taxon>
        <taxon>Caryophanaceae</taxon>
        <taxon>Planococcus</taxon>
    </lineage>
</organism>
<feature type="transmembrane region" description="Helical" evidence="5">
    <location>
        <begin position="256"/>
        <end position="277"/>
    </location>
</feature>
<dbReference type="Proteomes" id="UP000003052">
    <property type="component" value="Unassembled WGS sequence"/>
</dbReference>
<dbReference type="GO" id="GO:0016020">
    <property type="term" value="C:membrane"/>
    <property type="evidence" value="ECO:0007669"/>
    <property type="project" value="UniProtKB-SubCell"/>
</dbReference>
<evidence type="ECO:0000256" key="4">
    <source>
        <dbReference type="ARBA" id="ARBA00023136"/>
    </source>
</evidence>
<dbReference type="EMBL" id="AEPB01000015">
    <property type="protein sequence ID" value="EGA90551.1"/>
    <property type="molecule type" value="Genomic_DNA"/>
</dbReference>
<dbReference type="PANTHER" id="PTHR10361">
    <property type="entry name" value="SODIUM-BILE ACID COTRANSPORTER"/>
    <property type="match status" value="1"/>
</dbReference>
<dbReference type="InterPro" id="IPR002657">
    <property type="entry name" value="BilAc:Na_symport/Acr3"/>
</dbReference>
<comment type="subcellular location">
    <subcellularLocation>
        <location evidence="1">Membrane</location>
        <topology evidence="1">Multi-pass membrane protein</topology>
    </subcellularLocation>
</comment>
<keyword evidence="4 5" id="KW-0472">Membrane</keyword>
<feature type="transmembrane region" description="Helical" evidence="5">
    <location>
        <begin position="189"/>
        <end position="208"/>
    </location>
</feature>
<feature type="transmembrane region" description="Helical" evidence="5">
    <location>
        <begin position="35"/>
        <end position="54"/>
    </location>
</feature>
<protein>
    <submittedName>
        <fullName evidence="6">Bile acid:sodium symporter</fullName>
    </submittedName>
</protein>
<dbReference type="PANTHER" id="PTHR10361:SF28">
    <property type="entry name" value="P3 PROTEIN-RELATED"/>
    <property type="match status" value="1"/>
</dbReference>
<keyword evidence="2 5" id="KW-0812">Transmembrane</keyword>
<dbReference type="RefSeq" id="WP_008429276.1">
    <property type="nucleotide sequence ID" value="NZ_AEPB01000015.1"/>
</dbReference>
<feature type="transmembrane region" description="Helical" evidence="5">
    <location>
        <begin position="66"/>
        <end position="89"/>
    </location>
</feature>
<feature type="transmembrane region" description="Helical" evidence="5">
    <location>
        <begin position="124"/>
        <end position="147"/>
    </location>
</feature>
<dbReference type="InterPro" id="IPR038770">
    <property type="entry name" value="Na+/solute_symporter_sf"/>
</dbReference>
<reference evidence="6 7" key="1">
    <citation type="journal article" date="2011" name="J. Bacteriol.">
        <title>The Draft Genome of Planococcus donghaensis MPA1U2 Reveals Nonsporulation Pathways Controlled by a Conserved Spo0A Regulon.</title>
        <authorList>
            <person name="Pearson M.D."/>
            <person name="Noller H.F."/>
        </authorList>
    </citation>
    <scope>NUCLEOTIDE SEQUENCE [LARGE SCALE GENOMIC DNA]</scope>
    <source>
        <strain evidence="6 7">MPA1U2</strain>
    </source>
</reference>
<sequence>MSLITFISSKLPFLILFVSVATYFSPIHWQVSSWVPSLLLGAVIFFAGLSMNIEAFKDIRKKKKEILVITGLKWTLTVSVSIALAHLFFSSKPEIAAGLILAGTVPSATAATVYTFLAGGNASLVVAASLLDVAISPIVTPVAMLGLSSEQVAISFFDLLTSFALIVVLPMALGLWIQKGIPKLKSYTGPVTKLGTSLALLVIVHTIIGSGKEAITSELATIPLLVVATFIQVTVPMAAAYFIAKALKMDEQDARAALFQVGLCNTALAAILAYKFIGELGVIAPIFNMIFNLSIGAMIANRFSQLDGSIEKRNHLNLQND</sequence>
<accession>E7REH0</accession>